<accession>A0ABT5SA35</accession>
<comment type="caution">
    <text evidence="7">The sequence shown here is derived from an EMBL/GenBank/DDBJ whole genome shotgun (WGS) entry which is preliminary data.</text>
</comment>
<comment type="subcellular location">
    <subcellularLocation>
        <location evidence="1">Cell membrane</location>
        <topology evidence="1">Multi-pass membrane protein</topology>
    </subcellularLocation>
</comment>
<evidence type="ECO:0000313" key="7">
    <source>
        <dbReference type="EMBL" id="MDD7914979.1"/>
    </source>
</evidence>
<reference evidence="7" key="1">
    <citation type="submission" date="2023-02" db="EMBL/GenBank/DDBJ databases">
        <title>Polaribacter ponticola sp. nov., isolated from seawater.</title>
        <authorList>
            <person name="Baek J.H."/>
            <person name="Kim J.M."/>
            <person name="Choi D.G."/>
            <person name="Jeon C.O."/>
        </authorList>
    </citation>
    <scope>NUCLEOTIDE SEQUENCE</scope>
    <source>
        <strain evidence="7">MSW5</strain>
    </source>
</reference>
<evidence type="ECO:0000256" key="5">
    <source>
        <dbReference type="ARBA" id="ARBA00023136"/>
    </source>
</evidence>
<name>A0ABT5SA35_9FLAO</name>
<feature type="transmembrane region" description="Helical" evidence="6">
    <location>
        <begin position="123"/>
        <end position="140"/>
    </location>
</feature>
<keyword evidence="8" id="KW-1185">Reference proteome</keyword>
<proteinExistence type="predicted"/>
<evidence type="ECO:0008006" key="9">
    <source>
        <dbReference type="Google" id="ProtNLM"/>
    </source>
</evidence>
<dbReference type="RefSeq" id="WP_265725560.1">
    <property type="nucleotide sequence ID" value="NZ_JAOSLC020000003.1"/>
</dbReference>
<feature type="transmembrane region" description="Helical" evidence="6">
    <location>
        <begin position="263"/>
        <end position="284"/>
    </location>
</feature>
<feature type="transmembrane region" description="Helical" evidence="6">
    <location>
        <begin position="179"/>
        <end position="200"/>
    </location>
</feature>
<feature type="transmembrane region" description="Helical" evidence="6">
    <location>
        <begin position="335"/>
        <end position="357"/>
    </location>
</feature>
<feature type="transmembrane region" description="Helical" evidence="6">
    <location>
        <begin position="40"/>
        <end position="61"/>
    </location>
</feature>
<keyword evidence="4 6" id="KW-1133">Transmembrane helix</keyword>
<keyword evidence="3 6" id="KW-0812">Transmembrane</keyword>
<feature type="transmembrane region" description="Helical" evidence="6">
    <location>
        <begin position="152"/>
        <end position="173"/>
    </location>
</feature>
<evidence type="ECO:0000256" key="2">
    <source>
        <dbReference type="ARBA" id="ARBA00022475"/>
    </source>
</evidence>
<feature type="transmembrane region" description="Helical" evidence="6">
    <location>
        <begin position="82"/>
        <end position="103"/>
    </location>
</feature>
<dbReference type="Proteomes" id="UP001151478">
    <property type="component" value="Unassembled WGS sequence"/>
</dbReference>
<dbReference type="EMBL" id="JAOSLC020000003">
    <property type="protein sequence ID" value="MDD7914979.1"/>
    <property type="molecule type" value="Genomic_DNA"/>
</dbReference>
<sequence>MDIKNYLKKNVFASVGKILTVSSVTLLLLPIIIQKIGLDLYGIISLTLLFSGVSSLIDLGLSQAIVLLSGDKKISSNQVITSAVYINLTVISVISVVFVVLNYLNIDLLGENINLSSTEKNCLLITGFLILIFMLLNNLCKSILEANYFMHVVNFSLALFTPVLYLSIFLLSFFTSNVLVYIVTPLIITIVLFLFYIVFIKTRTTIKLVKVSKTHIKYVLQCSLKFLNLGLINSIIMPVMRYLFILMVADVGMYAIFDLSFKVAMLANSLIVSLSVPMFAVFSKLIKEKAAEMSKIAFKIFYISFLVYIVIIAGYHFLGEFILSYLSLTESNLDVLYNLIFILIVSLGSVAVVEVFYRYFLGDNQLKKAFLIKLSVPVTSVIFFFY</sequence>
<dbReference type="InterPro" id="IPR050833">
    <property type="entry name" value="Poly_Biosynth_Transport"/>
</dbReference>
<evidence type="ECO:0000256" key="1">
    <source>
        <dbReference type="ARBA" id="ARBA00004651"/>
    </source>
</evidence>
<dbReference type="PANTHER" id="PTHR30250">
    <property type="entry name" value="PST FAMILY PREDICTED COLANIC ACID TRANSPORTER"/>
    <property type="match status" value="1"/>
</dbReference>
<dbReference type="PANTHER" id="PTHR30250:SF11">
    <property type="entry name" value="O-ANTIGEN TRANSPORTER-RELATED"/>
    <property type="match status" value="1"/>
</dbReference>
<organism evidence="7 8">
    <name type="scientific">Polaribacter ponticola</name>
    <dbReference type="NCBI Taxonomy" id="2978475"/>
    <lineage>
        <taxon>Bacteria</taxon>
        <taxon>Pseudomonadati</taxon>
        <taxon>Bacteroidota</taxon>
        <taxon>Flavobacteriia</taxon>
        <taxon>Flavobacteriales</taxon>
        <taxon>Flavobacteriaceae</taxon>
    </lineage>
</organism>
<feature type="transmembrane region" description="Helical" evidence="6">
    <location>
        <begin position="296"/>
        <end position="315"/>
    </location>
</feature>
<evidence type="ECO:0000256" key="4">
    <source>
        <dbReference type="ARBA" id="ARBA00022989"/>
    </source>
</evidence>
<evidence type="ECO:0000256" key="3">
    <source>
        <dbReference type="ARBA" id="ARBA00022692"/>
    </source>
</evidence>
<feature type="transmembrane region" description="Helical" evidence="6">
    <location>
        <begin position="12"/>
        <end position="34"/>
    </location>
</feature>
<keyword evidence="5 6" id="KW-0472">Membrane</keyword>
<keyword evidence="2" id="KW-1003">Cell membrane</keyword>
<evidence type="ECO:0000256" key="6">
    <source>
        <dbReference type="SAM" id="Phobius"/>
    </source>
</evidence>
<protein>
    <recommendedName>
        <fullName evidence="9">Polysaccharide biosynthesis protein</fullName>
    </recommendedName>
</protein>
<gene>
    <name evidence="7" type="ORF">N5A56_011375</name>
</gene>
<evidence type="ECO:0000313" key="8">
    <source>
        <dbReference type="Proteomes" id="UP001151478"/>
    </source>
</evidence>